<proteinExistence type="predicted"/>
<keyword evidence="4" id="KW-1185">Reference proteome</keyword>
<keyword evidence="2" id="KW-0472">Membrane</keyword>
<feature type="transmembrane region" description="Helical" evidence="2">
    <location>
        <begin position="338"/>
        <end position="359"/>
    </location>
</feature>
<feature type="region of interest" description="Disordered" evidence="1">
    <location>
        <begin position="1"/>
        <end position="60"/>
    </location>
</feature>
<evidence type="ECO:0000313" key="3">
    <source>
        <dbReference type="EMBL" id="WFD25166.1"/>
    </source>
</evidence>
<dbReference type="EMBL" id="CP119892">
    <property type="protein sequence ID" value="WFD25166.1"/>
    <property type="molecule type" value="Genomic_DNA"/>
</dbReference>
<keyword evidence="2" id="KW-0812">Transmembrane</keyword>
<organism evidence="3 4">
    <name type="scientific">Malassezia nana</name>
    <dbReference type="NCBI Taxonomy" id="180528"/>
    <lineage>
        <taxon>Eukaryota</taxon>
        <taxon>Fungi</taxon>
        <taxon>Dikarya</taxon>
        <taxon>Basidiomycota</taxon>
        <taxon>Ustilaginomycotina</taxon>
        <taxon>Malasseziomycetes</taxon>
        <taxon>Malasseziales</taxon>
        <taxon>Malasseziaceae</taxon>
        <taxon>Malassezia</taxon>
    </lineage>
</organism>
<evidence type="ECO:0000313" key="4">
    <source>
        <dbReference type="Proteomes" id="UP001213623"/>
    </source>
</evidence>
<gene>
    <name evidence="3" type="ORF">MNAN1_000132</name>
</gene>
<protein>
    <submittedName>
        <fullName evidence="3">Uncharacterized protein</fullName>
    </submittedName>
</protein>
<evidence type="ECO:0000256" key="1">
    <source>
        <dbReference type="SAM" id="MobiDB-lite"/>
    </source>
</evidence>
<reference evidence="3" key="1">
    <citation type="submission" date="2023-03" db="EMBL/GenBank/DDBJ databases">
        <title>Mating type loci evolution in Malassezia.</title>
        <authorList>
            <person name="Coelho M.A."/>
        </authorList>
    </citation>
    <scope>NUCLEOTIDE SEQUENCE</scope>
    <source>
        <strain evidence="3">CBS 9557</strain>
    </source>
</reference>
<name>A0AAF0EID0_9BASI</name>
<evidence type="ECO:0000256" key="2">
    <source>
        <dbReference type="SAM" id="Phobius"/>
    </source>
</evidence>
<dbReference type="AlphaFoldDB" id="A0AAF0EID0"/>
<accession>A0AAF0EID0</accession>
<feature type="region of interest" description="Disordered" evidence="1">
    <location>
        <begin position="169"/>
        <end position="195"/>
    </location>
</feature>
<sequence>MSMPMALPSSSKTRQPEHPDAHASPSHSGLDRWFPGLMYAFEPPHNSHDTPSTDLNGDTIGLDEESYALDETSSSGEVASPPLRSLQLVSKYFGDEPEFSTVEEHSPSTSFVGRPRRISAGELHGLHIVIPDDADIEANDSNSHQVPGLRPLHLAEMHRLDTHVASRHSLSAHGGHGLESRHYDDESDLSSLRQSHTTRSRLPFSALHPPQEKLKADPDALQLFWFGFIGMPWLWLLGGWCLNDPSALLSPWSPPSFASYRAGLHPYGPPFSLSVHARNRLLQRISSHTVSPLTKDPLVFGEDHRGMQFLAQHPPGSVPLSQLQQWQHIERFVLINRIAVALSSFTFFACWTSGVWTIVSHF</sequence>
<keyword evidence="2" id="KW-1133">Transmembrane helix</keyword>
<dbReference type="Proteomes" id="UP001213623">
    <property type="component" value="Chromosome 1"/>
</dbReference>